<dbReference type="CDD" id="cd06661">
    <property type="entry name" value="GGCT_like"/>
    <property type="match status" value="1"/>
</dbReference>
<organism evidence="2 3">
    <name type="scientific">Dyella acidisoli</name>
    <dbReference type="NCBI Taxonomy" id="1867834"/>
    <lineage>
        <taxon>Bacteria</taxon>
        <taxon>Pseudomonadati</taxon>
        <taxon>Pseudomonadota</taxon>
        <taxon>Gammaproteobacteria</taxon>
        <taxon>Lysobacterales</taxon>
        <taxon>Rhodanobacteraceae</taxon>
        <taxon>Dyella</taxon>
    </lineage>
</organism>
<accession>A0ABQ5XV70</accession>
<reference evidence="3" key="1">
    <citation type="journal article" date="2019" name="Int. J. Syst. Evol. Microbiol.">
        <title>The Global Catalogue of Microorganisms (GCM) 10K type strain sequencing project: providing services to taxonomists for standard genome sequencing and annotation.</title>
        <authorList>
            <consortium name="The Broad Institute Genomics Platform"/>
            <consortium name="The Broad Institute Genome Sequencing Center for Infectious Disease"/>
            <person name="Wu L."/>
            <person name="Ma J."/>
        </authorList>
    </citation>
    <scope>NUCLEOTIDE SEQUENCE [LARGE SCALE GENOMIC DNA]</scope>
    <source>
        <strain evidence="3">NBRC 111980</strain>
    </source>
</reference>
<evidence type="ECO:0000313" key="2">
    <source>
        <dbReference type="EMBL" id="GLQ94853.1"/>
    </source>
</evidence>
<gene>
    <name evidence="2" type="ORF">GCM10007901_38060</name>
</gene>
<dbReference type="Pfam" id="PF06094">
    <property type="entry name" value="GGACT"/>
    <property type="match status" value="1"/>
</dbReference>
<protein>
    <submittedName>
        <fullName evidence="2">UDP-N-acetylmuramate--alanine ligase</fullName>
    </submittedName>
</protein>
<dbReference type="RefSeq" id="WP_284322541.1">
    <property type="nucleotide sequence ID" value="NZ_BSOB01000050.1"/>
</dbReference>
<name>A0ABQ5XV70_9GAMM</name>
<evidence type="ECO:0000313" key="3">
    <source>
        <dbReference type="Proteomes" id="UP001156670"/>
    </source>
</evidence>
<dbReference type="InterPro" id="IPR036568">
    <property type="entry name" value="GGCT-like_sf"/>
</dbReference>
<dbReference type="GO" id="GO:0016874">
    <property type="term" value="F:ligase activity"/>
    <property type="evidence" value="ECO:0007669"/>
    <property type="project" value="UniProtKB-KW"/>
</dbReference>
<dbReference type="SUPFAM" id="SSF110857">
    <property type="entry name" value="Gamma-glutamyl cyclotransferase-like"/>
    <property type="match status" value="1"/>
</dbReference>
<dbReference type="EMBL" id="BSOB01000050">
    <property type="protein sequence ID" value="GLQ94853.1"/>
    <property type="molecule type" value="Genomic_DNA"/>
</dbReference>
<keyword evidence="3" id="KW-1185">Reference proteome</keyword>
<proteinExistence type="predicted"/>
<sequence>MPKLFSYGTLQQEDVQLATFGRILTGHRDQLTGFVQTEVEIDDPDVVATSGKTHHPILVFTGKPNDCVSGTVFDITDAELAQADDYEVDDYKRIAVTLASGVQAWVYVDARQDISHDATSA</sequence>
<keyword evidence="2" id="KW-0436">Ligase</keyword>
<dbReference type="Proteomes" id="UP001156670">
    <property type="component" value="Unassembled WGS sequence"/>
</dbReference>
<evidence type="ECO:0000259" key="1">
    <source>
        <dbReference type="Pfam" id="PF06094"/>
    </source>
</evidence>
<feature type="domain" description="Gamma-glutamylcyclotransferase AIG2-like" evidence="1">
    <location>
        <begin position="4"/>
        <end position="111"/>
    </location>
</feature>
<dbReference type="InterPro" id="IPR013024">
    <property type="entry name" value="GGCT-like"/>
</dbReference>
<dbReference type="Gene3D" id="3.10.490.10">
    <property type="entry name" value="Gamma-glutamyl cyclotransferase-like"/>
    <property type="match status" value="1"/>
</dbReference>
<dbReference type="InterPro" id="IPR009288">
    <property type="entry name" value="AIG2-like_dom"/>
</dbReference>
<comment type="caution">
    <text evidence="2">The sequence shown here is derived from an EMBL/GenBank/DDBJ whole genome shotgun (WGS) entry which is preliminary data.</text>
</comment>